<accession>A0A1H2PU15</accession>
<keyword evidence="2" id="KW-1185">Reference proteome</keyword>
<organism evidence="1 2">
    <name type="scientific">Chitinasiproducens palmae</name>
    <dbReference type="NCBI Taxonomy" id="1770053"/>
    <lineage>
        <taxon>Bacteria</taxon>
        <taxon>Pseudomonadati</taxon>
        <taxon>Pseudomonadota</taxon>
        <taxon>Betaproteobacteria</taxon>
        <taxon>Burkholderiales</taxon>
        <taxon>Burkholderiaceae</taxon>
        <taxon>Chitinasiproducens</taxon>
    </lineage>
</organism>
<gene>
    <name evidence="1" type="ORF">SAMN05216551_109144</name>
</gene>
<dbReference type="STRING" id="1770053.SAMN05216551_109144"/>
<dbReference type="EMBL" id="FNLO01000009">
    <property type="protein sequence ID" value="SDV49797.1"/>
    <property type="molecule type" value="Genomic_DNA"/>
</dbReference>
<dbReference type="RefSeq" id="WP_091910308.1">
    <property type="nucleotide sequence ID" value="NZ_FNLO01000009.1"/>
</dbReference>
<dbReference type="OrthoDB" id="8684510at2"/>
<dbReference type="Proteomes" id="UP000243719">
    <property type="component" value="Unassembled WGS sequence"/>
</dbReference>
<sequence length="89" mass="9842">MSSFCVFGASLQAAREKAEKKVPTRREGRELTRAEWEAQVDEEAARIFSRMTPVRVSPEFDSPAFCDDFIALAGRLGGGRGAARNHANR</sequence>
<dbReference type="AlphaFoldDB" id="A0A1H2PU15"/>
<proteinExistence type="predicted"/>
<protein>
    <submittedName>
        <fullName evidence="1">Uncharacterized protein</fullName>
    </submittedName>
</protein>
<name>A0A1H2PU15_9BURK</name>
<evidence type="ECO:0000313" key="2">
    <source>
        <dbReference type="Proteomes" id="UP000243719"/>
    </source>
</evidence>
<reference evidence="2" key="1">
    <citation type="submission" date="2016-09" db="EMBL/GenBank/DDBJ databases">
        <authorList>
            <person name="Varghese N."/>
            <person name="Submissions S."/>
        </authorList>
    </citation>
    <scope>NUCLEOTIDE SEQUENCE [LARGE SCALE GENOMIC DNA]</scope>
    <source>
        <strain evidence="2">JS23</strain>
    </source>
</reference>
<evidence type="ECO:0000313" key="1">
    <source>
        <dbReference type="EMBL" id="SDV49797.1"/>
    </source>
</evidence>